<evidence type="ECO:0000256" key="5">
    <source>
        <dbReference type="SAM" id="Phobius"/>
    </source>
</evidence>
<dbReference type="Pfam" id="PF21274">
    <property type="entry name" value="Rng_hyd_C"/>
    <property type="match status" value="1"/>
</dbReference>
<accession>A0ABR3YCB5</accession>
<dbReference type="InterPro" id="IPR002938">
    <property type="entry name" value="FAD-bd"/>
</dbReference>
<dbReference type="PRINTS" id="PR00420">
    <property type="entry name" value="RNGMNOXGNASE"/>
</dbReference>
<organism evidence="7 8">
    <name type="scientific">Paecilomyces lecythidis</name>
    <dbReference type="NCBI Taxonomy" id="3004212"/>
    <lineage>
        <taxon>Eukaryota</taxon>
        <taxon>Fungi</taxon>
        <taxon>Dikarya</taxon>
        <taxon>Ascomycota</taxon>
        <taxon>Pezizomycotina</taxon>
        <taxon>Eurotiomycetes</taxon>
        <taxon>Eurotiomycetidae</taxon>
        <taxon>Eurotiales</taxon>
        <taxon>Thermoascaceae</taxon>
        <taxon>Paecilomyces</taxon>
    </lineage>
</organism>
<gene>
    <name evidence="7" type="ORF">Plec18167_001454</name>
</gene>
<feature type="transmembrane region" description="Helical" evidence="5">
    <location>
        <begin position="12"/>
        <end position="30"/>
    </location>
</feature>
<comment type="cofactor">
    <cofactor evidence="1">
        <name>FAD</name>
        <dbReference type="ChEBI" id="CHEBI:57692"/>
    </cofactor>
</comment>
<dbReference type="Proteomes" id="UP001583193">
    <property type="component" value="Unassembled WGS sequence"/>
</dbReference>
<reference evidence="7 8" key="1">
    <citation type="journal article" date="2024" name="IMA Fungus">
        <title>IMA Genome - F19 : A genome assembly and annotation guide to empower mycologists, including annotated draft genome sequences of Ceratocystis pirilliformis, Diaporthe australafricana, Fusarium ophioides, Paecilomyces lecythidis, and Sporothrix stenoceras.</title>
        <authorList>
            <person name="Aylward J."/>
            <person name="Wilson A.M."/>
            <person name="Visagie C.M."/>
            <person name="Spraker J."/>
            <person name="Barnes I."/>
            <person name="Buitendag C."/>
            <person name="Ceriani C."/>
            <person name="Del Mar Angel L."/>
            <person name="du Plessis D."/>
            <person name="Fuchs T."/>
            <person name="Gasser K."/>
            <person name="Kramer D."/>
            <person name="Li W."/>
            <person name="Munsamy K."/>
            <person name="Piso A."/>
            <person name="Price J.L."/>
            <person name="Sonnekus B."/>
            <person name="Thomas C."/>
            <person name="van der Nest A."/>
            <person name="van Dijk A."/>
            <person name="van Heerden A."/>
            <person name="van Vuuren N."/>
            <person name="Yilmaz N."/>
            <person name="Duong T.A."/>
            <person name="van der Merwe N.A."/>
            <person name="Wingfield M.J."/>
            <person name="Wingfield B.D."/>
        </authorList>
    </citation>
    <scope>NUCLEOTIDE SEQUENCE [LARGE SCALE GENOMIC DNA]</scope>
    <source>
        <strain evidence="7 8">CMW 18167</strain>
    </source>
</reference>
<evidence type="ECO:0000256" key="1">
    <source>
        <dbReference type="ARBA" id="ARBA00001974"/>
    </source>
</evidence>
<evidence type="ECO:0000256" key="4">
    <source>
        <dbReference type="ARBA" id="ARBA00023002"/>
    </source>
</evidence>
<comment type="caution">
    <text evidence="7">The sequence shown here is derived from an EMBL/GenBank/DDBJ whole genome shotgun (WGS) entry which is preliminary data.</text>
</comment>
<proteinExistence type="predicted"/>
<keyword evidence="4" id="KW-0560">Oxidoreductase</keyword>
<evidence type="ECO:0000313" key="8">
    <source>
        <dbReference type="Proteomes" id="UP001583193"/>
    </source>
</evidence>
<keyword evidence="8" id="KW-1185">Reference proteome</keyword>
<feature type="domain" description="FAD-binding" evidence="6">
    <location>
        <begin position="10"/>
        <end position="355"/>
    </location>
</feature>
<dbReference type="InterPro" id="IPR050641">
    <property type="entry name" value="RIFMO-like"/>
</dbReference>
<keyword evidence="5" id="KW-0812">Transmembrane</keyword>
<dbReference type="Gene3D" id="3.30.9.10">
    <property type="entry name" value="D-Amino Acid Oxidase, subunit A, domain 2"/>
    <property type="match status" value="1"/>
</dbReference>
<evidence type="ECO:0000259" key="6">
    <source>
        <dbReference type="Pfam" id="PF01494"/>
    </source>
</evidence>
<evidence type="ECO:0000313" key="7">
    <source>
        <dbReference type="EMBL" id="KAL1885953.1"/>
    </source>
</evidence>
<protein>
    <recommendedName>
        <fullName evidence="6">FAD-binding domain-containing protein</fullName>
    </recommendedName>
</protein>
<keyword evidence="5" id="KW-0472">Membrane</keyword>
<sequence>MPTDTKIQSTAVLVVGGSLVGLSAAIFLAFHKVPTVVIERHQGSSKHPRAIGYTPRTMELYRAMGMETQIPQAPPDFSLRRARVESLAGKWFDESQWTDKNKQKDDEAQKIEYSPCRGAAIAQDYLEPILRERAVELGADLRYQNELLGFSQDDERVTALIRDKDGSEYNIHASYLVAADGNRSFIREQLGIGREGRGHLQTLRSVLFRASSLDEYLKTGISQFSIENPDLKGFLTTYGDGRWVLMFTDDIDRNETELKSAIYNGAGRTDFDIEIITTGRWELNALIANKFSVGRIFLAGDAAHALPPNRGGYGANTGIEDVHNLAWKISHVLSGIVTPKLLETYDAERRPIAWLRHQQIFVRQDYKAHLKGSSASDQPLIDDDAMEFGQLYRSDAVLDAPEDRPPAMRPERWAGHPGTRAPHLWLTRQGQRISTLDLFQHEWILLSESDAWGDYMEQARQGLKLSIKHVYVGVDVHPEDSAAFRDAFGISAKGASLVRPDGYVAWRSFNIPSNPVTVLGNALRQASFGKGKSGPSA</sequence>
<keyword evidence="2" id="KW-0285">Flavoprotein</keyword>
<dbReference type="PANTHER" id="PTHR43004">
    <property type="entry name" value="TRK SYSTEM POTASSIUM UPTAKE PROTEIN"/>
    <property type="match status" value="1"/>
</dbReference>
<dbReference type="Gene3D" id="3.50.50.60">
    <property type="entry name" value="FAD/NAD(P)-binding domain"/>
    <property type="match status" value="1"/>
</dbReference>
<dbReference type="Gene3D" id="3.40.30.120">
    <property type="match status" value="1"/>
</dbReference>
<dbReference type="SUPFAM" id="SSF51905">
    <property type="entry name" value="FAD/NAD(P)-binding domain"/>
    <property type="match status" value="1"/>
</dbReference>
<dbReference type="Pfam" id="PF01494">
    <property type="entry name" value="FAD_binding_3"/>
    <property type="match status" value="1"/>
</dbReference>
<evidence type="ECO:0000256" key="3">
    <source>
        <dbReference type="ARBA" id="ARBA00022827"/>
    </source>
</evidence>
<dbReference type="EMBL" id="JAVDPF010000002">
    <property type="protein sequence ID" value="KAL1885953.1"/>
    <property type="molecule type" value="Genomic_DNA"/>
</dbReference>
<evidence type="ECO:0000256" key="2">
    <source>
        <dbReference type="ARBA" id="ARBA00022630"/>
    </source>
</evidence>
<name>A0ABR3YCB5_9EURO</name>
<keyword evidence="5" id="KW-1133">Transmembrane helix</keyword>
<dbReference type="InterPro" id="IPR036188">
    <property type="entry name" value="FAD/NAD-bd_sf"/>
</dbReference>
<dbReference type="PANTHER" id="PTHR43004:SF19">
    <property type="entry name" value="BINDING MONOOXYGENASE, PUTATIVE (JCVI)-RELATED"/>
    <property type="match status" value="1"/>
</dbReference>
<keyword evidence="3" id="KW-0274">FAD</keyword>